<dbReference type="GO" id="GO:0003677">
    <property type="term" value="F:DNA binding"/>
    <property type="evidence" value="ECO:0007669"/>
    <property type="project" value="InterPro"/>
</dbReference>
<gene>
    <name evidence="2" type="ORF">MPC4_340036</name>
</gene>
<dbReference type="AlphaFoldDB" id="A0A8B6M8Q2"/>
<dbReference type="Proteomes" id="UP000485880">
    <property type="component" value="Unassembled WGS sequence"/>
</dbReference>
<dbReference type="Gene3D" id="3.40.50.300">
    <property type="entry name" value="P-loop containing nucleotide triphosphate hydrolases"/>
    <property type="match status" value="1"/>
</dbReference>
<dbReference type="GO" id="GO:0016787">
    <property type="term" value="F:hydrolase activity"/>
    <property type="evidence" value="ECO:0007669"/>
    <property type="project" value="InterPro"/>
</dbReference>
<proteinExistence type="predicted"/>
<name>A0A8B6M8Q2_METTU</name>
<evidence type="ECO:0000313" key="2">
    <source>
        <dbReference type="EMBL" id="VTZ51280.1"/>
    </source>
</evidence>
<dbReference type="InterPro" id="IPR027417">
    <property type="entry name" value="P-loop_NTPase"/>
</dbReference>
<sequence length="139" mass="15440">MNADSQSFVENFLRLTGHSPMLWQHRLFGRFMDGAGPSALDLPTGLGKTSVMAIWVLARALATEGALKTIPRRLVYVVDRRAVVDQATAEAEKLRTALEVDARHLKEQLRLDGTLPISTLRGAYADNREWLDDPVVCPL</sequence>
<feature type="domain" description="Helicase/UvrB N-terminal" evidence="1">
    <location>
        <begin position="34"/>
        <end position="96"/>
    </location>
</feature>
<dbReference type="InterPro" id="IPR006935">
    <property type="entry name" value="Helicase/UvrB_N"/>
</dbReference>
<dbReference type="GO" id="GO:0005524">
    <property type="term" value="F:ATP binding"/>
    <property type="evidence" value="ECO:0007669"/>
    <property type="project" value="InterPro"/>
</dbReference>
<organism evidence="2 3">
    <name type="scientific">Methylocella tundrae</name>
    <dbReference type="NCBI Taxonomy" id="227605"/>
    <lineage>
        <taxon>Bacteria</taxon>
        <taxon>Pseudomonadati</taxon>
        <taxon>Pseudomonadota</taxon>
        <taxon>Alphaproteobacteria</taxon>
        <taxon>Hyphomicrobiales</taxon>
        <taxon>Beijerinckiaceae</taxon>
        <taxon>Methylocella</taxon>
    </lineage>
</organism>
<dbReference type="EMBL" id="CABFMQ020000092">
    <property type="protein sequence ID" value="VTZ51280.1"/>
    <property type="molecule type" value="Genomic_DNA"/>
</dbReference>
<dbReference type="RefSeq" id="WP_174513135.1">
    <property type="nucleotide sequence ID" value="NZ_CABFMQ020000092.1"/>
</dbReference>
<accession>A0A8B6M8Q2</accession>
<dbReference type="SUPFAM" id="SSF52540">
    <property type="entry name" value="P-loop containing nucleoside triphosphate hydrolases"/>
    <property type="match status" value="1"/>
</dbReference>
<dbReference type="Pfam" id="PF04851">
    <property type="entry name" value="ResIII"/>
    <property type="match status" value="1"/>
</dbReference>
<evidence type="ECO:0000313" key="3">
    <source>
        <dbReference type="Proteomes" id="UP000485880"/>
    </source>
</evidence>
<comment type="caution">
    <text evidence="2">The sequence shown here is derived from an EMBL/GenBank/DDBJ whole genome shotgun (WGS) entry which is preliminary data.</text>
</comment>
<protein>
    <recommendedName>
        <fullName evidence="1">Helicase/UvrB N-terminal domain-containing protein</fullName>
    </recommendedName>
</protein>
<evidence type="ECO:0000259" key="1">
    <source>
        <dbReference type="Pfam" id="PF04851"/>
    </source>
</evidence>
<reference evidence="2 3" key="1">
    <citation type="submission" date="2019-05" db="EMBL/GenBank/DDBJ databases">
        <authorList>
            <person name="Farhan Ul Haque M."/>
        </authorList>
    </citation>
    <scope>NUCLEOTIDE SEQUENCE [LARGE SCALE GENOMIC DNA]</scope>
    <source>
        <strain evidence="2">2</strain>
    </source>
</reference>
<keyword evidence="3" id="KW-1185">Reference proteome</keyword>